<protein>
    <submittedName>
        <fullName evidence="1">Uncharacterized protein</fullName>
    </submittedName>
</protein>
<sequence length="75" mass="8516">MFCDAVRITSTLMNESSGGPFFLTSFCQADTFQLRYRILSQEAGNPMVTFLEQRVYMGGGEYLLSEYSPTRLLLD</sequence>
<reference evidence="1 2" key="1">
    <citation type="journal article" date="2019" name="Commun. Biol.">
        <title>The bagworm genome reveals a unique fibroin gene that provides high tensile strength.</title>
        <authorList>
            <person name="Kono N."/>
            <person name="Nakamura H."/>
            <person name="Ohtoshi R."/>
            <person name="Tomita M."/>
            <person name="Numata K."/>
            <person name="Arakawa K."/>
        </authorList>
    </citation>
    <scope>NUCLEOTIDE SEQUENCE [LARGE SCALE GENOMIC DNA]</scope>
</reference>
<keyword evidence="2" id="KW-1185">Reference proteome</keyword>
<dbReference type="AlphaFoldDB" id="A0A4C1TS87"/>
<name>A0A4C1TS87_EUMVA</name>
<dbReference type="EMBL" id="BGZK01000082">
    <property type="protein sequence ID" value="GBP16871.1"/>
    <property type="molecule type" value="Genomic_DNA"/>
</dbReference>
<evidence type="ECO:0000313" key="1">
    <source>
        <dbReference type="EMBL" id="GBP16871.1"/>
    </source>
</evidence>
<organism evidence="1 2">
    <name type="scientific">Eumeta variegata</name>
    <name type="common">Bagworm moth</name>
    <name type="synonym">Eumeta japonica</name>
    <dbReference type="NCBI Taxonomy" id="151549"/>
    <lineage>
        <taxon>Eukaryota</taxon>
        <taxon>Metazoa</taxon>
        <taxon>Ecdysozoa</taxon>
        <taxon>Arthropoda</taxon>
        <taxon>Hexapoda</taxon>
        <taxon>Insecta</taxon>
        <taxon>Pterygota</taxon>
        <taxon>Neoptera</taxon>
        <taxon>Endopterygota</taxon>
        <taxon>Lepidoptera</taxon>
        <taxon>Glossata</taxon>
        <taxon>Ditrysia</taxon>
        <taxon>Tineoidea</taxon>
        <taxon>Psychidae</taxon>
        <taxon>Oiketicinae</taxon>
        <taxon>Eumeta</taxon>
    </lineage>
</organism>
<proteinExistence type="predicted"/>
<dbReference type="OrthoDB" id="296793at2759"/>
<accession>A0A4C1TS87</accession>
<comment type="caution">
    <text evidence="1">The sequence shown here is derived from an EMBL/GenBank/DDBJ whole genome shotgun (WGS) entry which is preliminary data.</text>
</comment>
<evidence type="ECO:0000313" key="2">
    <source>
        <dbReference type="Proteomes" id="UP000299102"/>
    </source>
</evidence>
<dbReference type="Proteomes" id="UP000299102">
    <property type="component" value="Unassembled WGS sequence"/>
</dbReference>
<gene>
    <name evidence="1" type="ORF">EVAR_13251_1</name>
</gene>